<dbReference type="SMART" id="SM00530">
    <property type="entry name" value="HTH_XRE"/>
    <property type="match status" value="1"/>
</dbReference>
<comment type="caution">
    <text evidence="2">The sequence shown here is derived from an EMBL/GenBank/DDBJ whole genome shotgun (WGS) entry which is preliminary data.</text>
</comment>
<accession>A0ABU1D1T3</accession>
<proteinExistence type="predicted"/>
<dbReference type="InterPro" id="IPR010982">
    <property type="entry name" value="Lambda_DNA-bd_dom_sf"/>
</dbReference>
<reference evidence="2 3" key="1">
    <citation type="submission" date="2023-08" db="EMBL/GenBank/DDBJ databases">
        <title>Alcaligenaceae gen. nov., a novel taxon isolated from the sludge of Yixing Pesticide Factory.</title>
        <authorList>
            <person name="Ruan L."/>
        </authorList>
    </citation>
    <scope>NUCLEOTIDE SEQUENCE [LARGE SCALE GENOMIC DNA]</scope>
    <source>
        <strain evidence="2 3">LG-2</strain>
    </source>
</reference>
<dbReference type="PROSITE" id="PS50943">
    <property type="entry name" value="HTH_CROC1"/>
    <property type="match status" value="1"/>
</dbReference>
<organism evidence="2 3">
    <name type="scientific">Yanghanlia caeni</name>
    <dbReference type="NCBI Taxonomy" id="3064283"/>
    <lineage>
        <taxon>Bacteria</taxon>
        <taxon>Pseudomonadati</taxon>
        <taxon>Pseudomonadota</taxon>
        <taxon>Betaproteobacteria</taxon>
        <taxon>Burkholderiales</taxon>
        <taxon>Alcaligenaceae</taxon>
        <taxon>Yanghanlia</taxon>
    </lineage>
</organism>
<dbReference type="Proteomes" id="UP001232156">
    <property type="component" value="Unassembled WGS sequence"/>
</dbReference>
<feature type="domain" description="HTH cro/C1-type" evidence="1">
    <location>
        <begin position="8"/>
        <end position="62"/>
    </location>
</feature>
<name>A0ABU1D1T3_9BURK</name>
<evidence type="ECO:0000313" key="3">
    <source>
        <dbReference type="Proteomes" id="UP001232156"/>
    </source>
</evidence>
<keyword evidence="3" id="KW-1185">Reference proteome</keyword>
<evidence type="ECO:0000313" key="2">
    <source>
        <dbReference type="EMBL" id="MDR4124389.1"/>
    </source>
</evidence>
<dbReference type="EMBL" id="JAUZQE010000001">
    <property type="protein sequence ID" value="MDR4124389.1"/>
    <property type="molecule type" value="Genomic_DNA"/>
</dbReference>
<dbReference type="SUPFAM" id="SSF47413">
    <property type="entry name" value="lambda repressor-like DNA-binding domains"/>
    <property type="match status" value="1"/>
</dbReference>
<protein>
    <submittedName>
        <fullName evidence="2">Helix-turn-helix transcriptional regulator</fullName>
    </submittedName>
</protein>
<dbReference type="Pfam" id="PF01381">
    <property type="entry name" value="HTH_3"/>
    <property type="match status" value="1"/>
</dbReference>
<dbReference type="Gene3D" id="1.10.260.40">
    <property type="entry name" value="lambda repressor-like DNA-binding domains"/>
    <property type="match status" value="1"/>
</dbReference>
<dbReference type="InterPro" id="IPR001387">
    <property type="entry name" value="Cro/C1-type_HTH"/>
</dbReference>
<dbReference type="RefSeq" id="WP_165279048.1">
    <property type="nucleotide sequence ID" value="NZ_JAUZQE010000001.1"/>
</dbReference>
<dbReference type="CDD" id="cd00093">
    <property type="entry name" value="HTH_XRE"/>
    <property type="match status" value="1"/>
</dbReference>
<sequence>MISLPRQLAQARRAQRLTQADLAEKAGLSRMAVQKAESGSTDPRLSTLEVMARALGMEIMLVPAALRRDLEHFVQSGGRIVGQQPGVEAPASVVDQLLDRLGK</sequence>
<evidence type="ECO:0000259" key="1">
    <source>
        <dbReference type="PROSITE" id="PS50943"/>
    </source>
</evidence>
<gene>
    <name evidence="2" type="ORF">Q8947_00080</name>
</gene>